<reference evidence="2 3" key="1">
    <citation type="submission" date="2023-01" db="EMBL/GenBank/DDBJ databases">
        <authorList>
            <person name="Whitehead M."/>
        </authorList>
    </citation>
    <scope>NUCLEOTIDE SEQUENCE [LARGE SCALE GENOMIC DNA]</scope>
</reference>
<dbReference type="AlphaFoldDB" id="A0AAV0Y9I5"/>
<feature type="region of interest" description="Disordered" evidence="1">
    <location>
        <begin position="66"/>
        <end position="157"/>
    </location>
</feature>
<evidence type="ECO:0000313" key="3">
    <source>
        <dbReference type="Proteomes" id="UP001160148"/>
    </source>
</evidence>
<organism evidence="2 3">
    <name type="scientific">Macrosiphum euphorbiae</name>
    <name type="common">potato aphid</name>
    <dbReference type="NCBI Taxonomy" id="13131"/>
    <lineage>
        <taxon>Eukaryota</taxon>
        <taxon>Metazoa</taxon>
        <taxon>Ecdysozoa</taxon>
        <taxon>Arthropoda</taxon>
        <taxon>Hexapoda</taxon>
        <taxon>Insecta</taxon>
        <taxon>Pterygota</taxon>
        <taxon>Neoptera</taxon>
        <taxon>Paraneoptera</taxon>
        <taxon>Hemiptera</taxon>
        <taxon>Sternorrhyncha</taxon>
        <taxon>Aphidomorpha</taxon>
        <taxon>Aphidoidea</taxon>
        <taxon>Aphididae</taxon>
        <taxon>Macrosiphini</taxon>
        <taxon>Macrosiphum</taxon>
    </lineage>
</organism>
<protein>
    <submittedName>
        <fullName evidence="2">Uncharacterized protein</fullName>
    </submittedName>
</protein>
<feature type="compositionally biased region" description="Basic and acidic residues" evidence="1">
    <location>
        <begin position="111"/>
        <end position="128"/>
    </location>
</feature>
<accession>A0AAV0Y9I5</accession>
<feature type="compositionally biased region" description="Basic residues" evidence="1">
    <location>
        <begin position="147"/>
        <end position="157"/>
    </location>
</feature>
<evidence type="ECO:0000313" key="2">
    <source>
        <dbReference type="EMBL" id="CAI6376302.1"/>
    </source>
</evidence>
<proteinExistence type="predicted"/>
<feature type="compositionally biased region" description="Basic and acidic residues" evidence="1">
    <location>
        <begin position="136"/>
        <end position="146"/>
    </location>
</feature>
<keyword evidence="3" id="KW-1185">Reference proteome</keyword>
<dbReference type="Proteomes" id="UP001160148">
    <property type="component" value="Unassembled WGS sequence"/>
</dbReference>
<dbReference type="EMBL" id="CARXXK010001472">
    <property type="protein sequence ID" value="CAI6376302.1"/>
    <property type="molecule type" value="Genomic_DNA"/>
</dbReference>
<sequence length="157" mass="17698">MDAMDIRPPVVSLVSTCSQALPLRRRRRRMRSAKAAARLAAADCDFRLGTYSCYAKTAARVVDDGRSAGSTWDDINNGGRRRNRVQTTNASRVAVRVHDDTTARTTETEQAEPKNDARKDRELERDGEAAAARSRRLFDWDTDHGLPRSRRRRGRAV</sequence>
<evidence type="ECO:0000256" key="1">
    <source>
        <dbReference type="SAM" id="MobiDB-lite"/>
    </source>
</evidence>
<comment type="caution">
    <text evidence="2">The sequence shown here is derived from an EMBL/GenBank/DDBJ whole genome shotgun (WGS) entry which is preliminary data.</text>
</comment>
<gene>
    <name evidence="2" type="ORF">MEUPH1_LOCUS29687</name>
</gene>
<name>A0AAV0Y9I5_9HEMI</name>